<dbReference type="AlphaFoldDB" id="A0A1F5J9J4"/>
<dbReference type="Proteomes" id="UP000177042">
    <property type="component" value="Unassembled WGS sequence"/>
</dbReference>
<keyword evidence="1" id="KW-0472">Membrane</keyword>
<keyword evidence="1" id="KW-1133">Transmembrane helix</keyword>
<name>A0A1F5J9J4_9BACT</name>
<feature type="transmembrane region" description="Helical" evidence="1">
    <location>
        <begin position="37"/>
        <end position="58"/>
    </location>
</feature>
<keyword evidence="1" id="KW-0812">Transmembrane</keyword>
<evidence type="ECO:0000313" key="2">
    <source>
        <dbReference type="EMBL" id="OGE25317.1"/>
    </source>
</evidence>
<evidence type="ECO:0008006" key="4">
    <source>
        <dbReference type="Google" id="ProtNLM"/>
    </source>
</evidence>
<protein>
    <recommendedName>
        <fullName evidence="4">DUF304 domain-containing protein</fullName>
    </recommendedName>
</protein>
<reference evidence="2 3" key="1">
    <citation type="journal article" date="2016" name="Nat. Commun.">
        <title>Thousands of microbial genomes shed light on interconnected biogeochemical processes in an aquifer system.</title>
        <authorList>
            <person name="Anantharaman K."/>
            <person name="Brown C.T."/>
            <person name="Hug L.A."/>
            <person name="Sharon I."/>
            <person name="Castelle C.J."/>
            <person name="Probst A.J."/>
            <person name="Thomas B.C."/>
            <person name="Singh A."/>
            <person name="Wilkins M.J."/>
            <person name="Karaoz U."/>
            <person name="Brodie E.L."/>
            <person name="Williams K.H."/>
            <person name="Hubbard S.S."/>
            <person name="Banfield J.F."/>
        </authorList>
    </citation>
    <scope>NUCLEOTIDE SEQUENCE [LARGE SCALE GENOMIC DNA]</scope>
</reference>
<organism evidence="2 3">
    <name type="scientific">Candidatus Daviesbacteria bacterium RIFCSPHIGHO2_02_FULL_39_12</name>
    <dbReference type="NCBI Taxonomy" id="1797770"/>
    <lineage>
        <taxon>Bacteria</taxon>
        <taxon>Candidatus Daviesiibacteriota</taxon>
    </lineage>
</organism>
<sequence>MFSAYIERPINCRFEGQDQDETILLLLRAHPITNLSWIIPAVLLFLLPFFLPSILNLLDINLPQVPSLYGILFLIINYLLTLTIVFEGFLNWYFNVYIVTNKNIIDVDFHSLLSKNIDVAPLRNIEDTSSFMGGLLNAIFHFGDVFIQTAGTSRNIDFHSVLRPHHVADFILDEAHKIHGKKG</sequence>
<gene>
    <name evidence="2" type="ORF">A3C26_00615</name>
</gene>
<evidence type="ECO:0000256" key="1">
    <source>
        <dbReference type="SAM" id="Phobius"/>
    </source>
</evidence>
<accession>A0A1F5J9J4</accession>
<feature type="transmembrane region" description="Helical" evidence="1">
    <location>
        <begin position="70"/>
        <end position="94"/>
    </location>
</feature>
<proteinExistence type="predicted"/>
<comment type="caution">
    <text evidence="2">The sequence shown here is derived from an EMBL/GenBank/DDBJ whole genome shotgun (WGS) entry which is preliminary data.</text>
</comment>
<dbReference type="EMBL" id="MFCX01000028">
    <property type="protein sequence ID" value="OGE25317.1"/>
    <property type="molecule type" value="Genomic_DNA"/>
</dbReference>
<evidence type="ECO:0000313" key="3">
    <source>
        <dbReference type="Proteomes" id="UP000177042"/>
    </source>
</evidence>